<feature type="domain" description="DNA-binding protein H-NS-like C-terminal" evidence="2">
    <location>
        <begin position="24"/>
        <end position="69"/>
    </location>
</feature>
<dbReference type="Proteomes" id="UP000664702">
    <property type="component" value="Chromosome"/>
</dbReference>
<dbReference type="InterPro" id="IPR037150">
    <property type="entry name" value="H-NS_C_dom_sf"/>
</dbReference>
<organism evidence="3">
    <name type="scientific">Bradyrhizobium barranii subsp. barranii</name>
    <dbReference type="NCBI Taxonomy" id="2823807"/>
    <lineage>
        <taxon>Bacteria</taxon>
        <taxon>Pseudomonadati</taxon>
        <taxon>Pseudomonadota</taxon>
        <taxon>Alphaproteobacteria</taxon>
        <taxon>Hyphomicrobiales</taxon>
        <taxon>Nitrobacteraceae</taxon>
        <taxon>Bradyrhizobium</taxon>
        <taxon>Bradyrhizobium barranii</taxon>
    </lineage>
</organism>
<evidence type="ECO:0000313" key="4">
    <source>
        <dbReference type="EMBL" id="UEM15902.1"/>
    </source>
</evidence>
<evidence type="ECO:0000256" key="1">
    <source>
        <dbReference type="SAM" id="MobiDB-lite"/>
    </source>
</evidence>
<dbReference type="AlphaFoldDB" id="A0A939M937"/>
<feature type="compositionally biased region" description="Polar residues" evidence="1">
    <location>
        <begin position="1"/>
        <end position="18"/>
    </location>
</feature>
<dbReference type="GO" id="GO:0003677">
    <property type="term" value="F:DNA binding"/>
    <property type="evidence" value="ECO:0007669"/>
    <property type="project" value="InterPro"/>
</dbReference>
<dbReference type="Pfam" id="PF00816">
    <property type="entry name" value="Histone_HNS"/>
    <property type="match status" value="1"/>
</dbReference>
<gene>
    <name evidence="4" type="ORF">J4G43_017815</name>
    <name evidence="3" type="ORF">J4G43_19895</name>
</gene>
<dbReference type="EMBL" id="JAGEMI010000001">
    <property type="protein sequence ID" value="MBO1863089.1"/>
    <property type="molecule type" value="Genomic_DNA"/>
</dbReference>
<evidence type="ECO:0000313" key="3">
    <source>
        <dbReference type="EMBL" id="MBO1863089.1"/>
    </source>
</evidence>
<reference evidence="4 5" key="2">
    <citation type="journal article" date="2022" name="Int. J. Syst. Evol. Microbiol.">
        <title>Strains of Bradyrhizobium barranii sp. nov. associated with legumes native to Canada are symbionts of soybeans and belong to different subspecies (subsp. barranii subsp. nov. and subsp. apii subsp. nov.) and symbiovars (sv. glycinearum and sv. septentrionale).</title>
        <authorList>
            <person name="Bromfield E.S.P."/>
            <person name="Cloutier S."/>
            <person name="Wasai-Hara S."/>
            <person name="Minamisawa K."/>
        </authorList>
    </citation>
    <scope>NUCLEOTIDE SEQUENCE [LARGE SCALE GENOMIC DNA]</scope>
    <source>
        <strain evidence="4 5">144S4</strain>
    </source>
</reference>
<dbReference type="SUPFAM" id="SSF81273">
    <property type="entry name" value="H-NS histone-like proteins"/>
    <property type="match status" value="1"/>
</dbReference>
<evidence type="ECO:0000313" key="5">
    <source>
        <dbReference type="Proteomes" id="UP000664702"/>
    </source>
</evidence>
<reference evidence="3" key="1">
    <citation type="submission" date="2021-03" db="EMBL/GenBank/DDBJ databases">
        <title>Whole Genome Sequence of Bradyrhizobium sp. Strain 144S4.</title>
        <authorList>
            <person name="Bromfield E.S.P."/>
            <person name="Cloutier S."/>
        </authorList>
    </citation>
    <scope>NUCLEOTIDE SEQUENCE [LARGE SCALE GENOMIC DNA]</scope>
    <source>
        <strain evidence="3">144S4</strain>
    </source>
</reference>
<evidence type="ECO:0000259" key="2">
    <source>
        <dbReference type="SMART" id="SM00528"/>
    </source>
</evidence>
<accession>A0A939M937</accession>
<dbReference type="KEGG" id="bban:J4G43_017815"/>
<name>A0A939M937_9BRAD</name>
<dbReference type="EMBL" id="CP086136">
    <property type="protein sequence ID" value="UEM15902.1"/>
    <property type="molecule type" value="Genomic_DNA"/>
</dbReference>
<sequence>MAQLTPSNSVSQSGQLTIGTDRARRPSRKAPPKYLNPMQPSEIWSGRGNQPQWLTAALQSGHKLQELAIQASDKGAEKPA</sequence>
<protein>
    <submittedName>
        <fullName evidence="3">H-NS histone family protein</fullName>
    </submittedName>
</protein>
<proteinExistence type="predicted"/>
<feature type="region of interest" description="Disordered" evidence="1">
    <location>
        <begin position="1"/>
        <end position="48"/>
    </location>
</feature>
<dbReference type="InterPro" id="IPR027444">
    <property type="entry name" value="H-NS_C_dom"/>
</dbReference>
<dbReference type="Gene3D" id="4.10.430.10">
    <property type="entry name" value="Histone-like protein H-NS, C-terminal domain"/>
    <property type="match status" value="1"/>
</dbReference>
<dbReference type="SMART" id="SM00528">
    <property type="entry name" value="HNS"/>
    <property type="match status" value="1"/>
</dbReference>